<evidence type="ECO:0000259" key="8">
    <source>
        <dbReference type="PROSITE" id="PS50850"/>
    </source>
</evidence>
<sequence length="459" mass="47993">MSLSHANDDARTRARDARRVVLATFIGTTLEWYDFFVYALCAVLVFGPLYFPTGDPVVGQLGAMATLTVGFVARPLGGVIAGHFGDRIGRKRMLVVTLLIMGISTVCVGLVPTYAQIGVWAPALLVVLRIVQGLAMGGEWGGAVSMAIEHAPPNRRALYASAPAVGPAFALVLSNLVLIGLEAATGDAFTVWGWRIAFVSSVVLIVIGMLARRKLSESPLFEASVAQEPEAVPVLEVLRSHGGTLLKTLIVAGVPGISTYIVQTYSLTYGTSAVGYSRSSLLWIAMTCGVVAIPAVIYFARLADRVGLRPVLVAGAAMQGLTALLLFPLFDSGNLMLAMLGGVLVVTSSCLSFACIPALLTENFPPKIRYTGISLAYQLGSIVGGGLAPIIATAIFTESGKSWLIGVYMASANVVALGCLMLLRKKPAWQAKAEEKIASAAPAQGDGSNLVGEVPVSGA</sequence>
<dbReference type="InterPro" id="IPR036259">
    <property type="entry name" value="MFS_trans_sf"/>
</dbReference>
<feature type="transmembrane region" description="Helical" evidence="7">
    <location>
        <begin position="192"/>
        <end position="211"/>
    </location>
</feature>
<feature type="transmembrane region" description="Helical" evidence="7">
    <location>
        <begin position="336"/>
        <end position="360"/>
    </location>
</feature>
<feature type="transmembrane region" description="Helical" evidence="7">
    <location>
        <begin position="20"/>
        <end position="51"/>
    </location>
</feature>
<feature type="transmembrane region" description="Helical" evidence="7">
    <location>
        <begin position="402"/>
        <end position="423"/>
    </location>
</feature>
<evidence type="ECO:0000313" key="10">
    <source>
        <dbReference type="Proteomes" id="UP000661025"/>
    </source>
</evidence>
<feature type="transmembrane region" description="Helical" evidence="7">
    <location>
        <begin position="311"/>
        <end position="330"/>
    </location>
</feature>
<keyword evidence="3" id="KW-1003">Cell membrane</keyword>
<feature type="transmembrane region" description="Helical" evidence="7">
    <location>
        <begin position="157"/>
        <end position="180"/>
    </location>
</feature>
<proteinExistence type="predicted"/>
<dbReference type="InterPro" id="IPR011701">
    <property type="entry name" value="MFS"/>
</dbReference>
<evidence type="ECO:0000256" key="2">
    <source>
        <dbReference type="ARBA" id="ARBA00022448"/>
    </source>
</evidence>
<dbReference type="RefSeq" id="WP_086798861.1">
    <property type="nucleotide sequence ID" value="NZ_CP119182.1"/>
</dbReference>
<keyword evidence="4 7" id="KW-0812">Transmembrane</keyword>
<dbReference type="PROSITE" id="PS50850">
    <property type="entry name" value="MFS"/>
    <property type="match status" value="1"/>
</dbReference>
<dbReference type="SUPFAM" id="SSF103473">
    <property type="entry name" value="MFS general substrate transporter"/>
    <property type="match status" value="1"/>
</dbReference>
<dbReference type="PANTHER" id="PTHR43045">
    <property type="entry name" value="SHIKIMATE TRANSPORTER"/>
    <property type="match status" value="1"/>
</dbReference>
<evidence type="ECO:0000256" key="7">
    <source>
        <dbReference type="SAM" id="Phobius"/>
    </source>
</evidence>
<dbReference type="GeneID" id="79936274"/>
<reference evidence="9" key="1">
    <citation type="submission" date="2020-09" db="EMBL/GenBank/DDBJ databases">
        <title>Streptomyces canutascabiei sp. nov., which causes potato common scab and is distributed across the world.</title>
        <authorList>
            <person name="Nguyen H.P."/>
            <person name="Weisberg A.J."/>
            <person name="Chang J.H."/>
            <person name="Clarke C.R."/>
        </authorList>
    </citation>
    <scope>NUCLEOTIDE SEQUENCE</scope>
    <source>
        <strain evidence="9">ID-01-6.2a</strain>
    </source>
</reference>
<dbReference type="GO" id="GO:0022857">
    <property type="term" value="F:transmembrane transporter activity"/>
    <property type="evidence" value="ECO:0007669"/>
    <property type="project" value="InterPro"/>
</dbReference>
<gene>
    <name evidence="9" type="ORF">IHE70_19180</name>
</gene>
<dbReference type="GO" id="GO:0005886">
    <property type="term" value="C:plasma membrane"/>
    <property type="evidence" value="ECO:0007669"/>
    <property type="project" value="UniProtKB-SubCell"/>
</dbReference>
<evidence type="ECO:0000256" key="3">
    <source>
        <dbReference type="ARBA" id="ARBA00022475"/>
    </source>
</evidence>
<evidence type="ECO:0000256" key="5">
    <source>
        <dbReference type="ARBA" id="ARBA00022989"/>
    </source>
</evidence>
<evidence type="ECO:0000256" key="6">
    <source>
        <dbReference type="ARBA" id="ARBA00023136"/>
    </source>
</evidence>
<comment type="caution">
    <text evidence="9">The sequence shown here is derived from an EMBL/GenBank/DDBJ whole genome shotgun (WGS) entry which is preliminary data.</text>
</comment>
<dbReference type="Gene3D" id="1.20.1250.20">
    <property type="entry name" value="MFS general substrate transporter like domains"/>
    <property type="match status" value="2"/>
</dbReference>
<dbReference type="Pfam" id="PF07690">
    <property type="entry name" value="MFS_1"/>
    <property type="match status" value="1"/>
</dbReference>
<dbReference type="InterPro" id="IPR020846">
    <property type="entry name" value="MFS_dom"/>
</dbReference>
<keyword evidence="2" id="KW-0813">Transport</keyword>
<dbReference type="PANTHER" id="PTHR43045:SF1">
    <property type="entry name" value="SHIKIMATE TRANSPORTER"/>
    <property type="match status" value="1"/>
</dbReference>
<feature type="domain" description="Major facilitator superfamily (MFS) profile" evidence="8">
    <location>
        <begin position="20"/>
        <end position="430"/>
    </location>
</feature>
<evidence type="ECO:0000313" key="9">
    <source>
        <dbReference type="EMBL" id="MBD9725303.1"/>
    </source>
</evidence>
<comment type="subcellular location">
    <subcellularLocation>
        <location evidence="1">Cell membrane</location>
        <topology evidence="1">Multi-pass membrane protein</topology>
    </subcellularLocation>
</comment>
<feature type="transmembrane region" description="Helical" evidence="7">
    <location>
        <begin position="372"/>
        <end position="396"/>
    </location>
</feature>
<organism evidence="9 10">
    <name type="scientific">Streptomyces caniscabiei</name>
    <dbReference type="NCBI Taxonomy" id="2746961"/>
    <lineage>
        <taxon>Bacteria</taxon>
        <taxon>Bacillati</taxon>
        <taxon>Actinomycetota</taxon>
        <taxon>Actinomycetes</taxon>
        <taxon>Kitasatosporales</taxon>
        <taxon>Streptomycetaceae</taxon>
        <taxon>Streptomyces</taxon>
    </lineage>
</organism>
<name>A0A927LA63_9ACTN</name>
<keyword evidence="6 7" id="KW-0472">Membrane</keyword>
<feature type="transmembrane region" description="Helical" evidence="7">
    <location>
        <begin position="93"/>
        <end position="111"/>
    </location>
</feature>
<dbReference type="CDD" id="cd17369">
    <property type="entry name" value="MFS_ShiA_like"/>
    <property type="match status" value="1"/>
</dbReference>
<feature type="transmembrane region" description="Helical" evidence="7">
    <location>
        <begin position="249"/>
        <end position="268"/>
    </location>
</feature>
<evidence type="ECO:0000256" key="1">
    <source>
        <dbReference type="ARBA" id="ARBA00004651"/>
    </source>
</evidence>
<protein>
    <submittedName>
        <fullName evidence="9">MHS family MFS transporter</fullName>
    </submittedName>
</protein>
<feature type="transmembrane region" description="Helical" evidence="7">
    <location>
        <begin position="57"/>
        <end position="81"/>
    </location>
</feature>
<dbReference type="Proteomes" id="UP000661025">
    <property type="component" value="Unassembled WGS sequence"/>
</dbReference>
<keyword evidence="5 7" id="KW-1133">Transmembrane helix</keyword>
<feature type="transmembrane region" description="Helical" evidence="7">
    <location>
        <begin position="280"/>
        <end position="299"/>
    </location>
</feature>
<feature type="transmembrane region" description="Helical" evidence="7">
    <location>
        <begin position="117"/>
        <end position="136"/>
    </location>
</feature>
<accession>A0A927LA63</accession>
<evidence type="ECO:0000256" key="4">
    <source>
        <dbReference type="ARBA" id="ARBA00022692"/>
    </source>
</evidence>
<dbReference type="AlphaFoldDB" id="A0A927LA63"/>
<dbReference type="EMBL" id="JACYXT010000007">
    <property type="protein sequence ID" value="MBD9725303.1"/>
    <property type="molecule type" value="Genomic_DNA"/>
</dbReference>